<dbReference type="PATRIC" id="fig|29311.18.peg.2155"/>
<dbReference type="STRING" id="1202450.B586_12130"/>
<dbReference type="SUPFAM" id="SSF89796">
    <property type="entry name" value="CoA-transferase family III (CaiB/BaiF)"/>
    <property type="match status" value="1"/>
</dbReference>
<dbReference type="EMBL" id="LDPR01000018">
    <property type="protein sequence ID" value="KLO35049.1"/>
    <property type="molecule type" value="Genomic_DNA"/>
</dbReference>
<evidence type="ECO:0000313" key="1">
    <source>
        <dbReference type="EMBL" id="KLO35049.1"/>
    </source>
</evidence>
<dbReference type="InterPro" id="IPR023606">
    <property type="entry name" value="CoA-Trfase_III_dom_1_sf"/>
</dbReference>
<organism evidence="1 2">
    <name type="scientific">Mycobacterium haemophilum</name>
    <dbReference type="NCBI Taxonomy" id="29311"/>
    <lineage>
        <taxon>Bacteria</taxon>
        <taxon>Bacillati</taxon>
        <taxon>Actinomycetota</taxon>
        <taxon>Actinomycetes</taxon>
        <taxon>Mycobacteriales</taxon>
        <taxon>Mycobacteriaceae</taxon>
        <taxon>Mycobacterium</taxon>
    </lineage>
</organism>
<comment type="caution">
    <text evidence="1">The sequence shown here is derived from an EMBL/GenBank/DDBJ whole genome shotgun (WGS) entry which is preliminary data.</text>
</comment>
<name>A0A0I9TZ38_9MYCO</name>
<keyword evidence="2" id="KW-1185">Reference proteome</keyword>
<gene>
    <name evidence="1" type="ORF">ABH38_17065</name>
</gene>
<evidence type="ECO:0000313" key="2">
    <source>
        <dbReference type="Proteomes" id="UP000036334"/>
    </source>
</evidence>
<accession>A0A0I9TZ38</accession>
<dbReference type="Gene3D" id="3.40.50.10540">
    <property type="entry name" value="Crotonobetainyl-coa:carnitine coa-transferase, domain 1"/>
    <property type="match status" value="1"/>
</dbReference>
<dbReference type="Proteomes" id="UP000036334">
    <property type="component" value="Unassembled WGS sequence"/>
</dbReference>
<sequence length="70" mass="7791">MAGLPANKSATSVDVIGDQQLWDRELYRFVTDHREGQRPILGPSWPMARAQARIVRGAPDLGEDTAYLPQ</sequence>
<dbReference type="AlphaFoldDB" id="A0A0I9TZ38"/>
<reference evidence="1 2" key="1">
    <citation type="submission" date="2015-05" db="EMBL/GenBank/DDBJ databases">
        <title>Genome sequence of Mycobacterium haemophilum.</title>
        <authorList>
            <person name="Greninger A.L."/>
            <person name="Cunningham G."/>
            <person name="Miller S."/>
        </authorList>
    </citation>
    <scope>NUCLEOTIDE SEQUENCE [LARGE SCALE GENOMIC DNA]</scope>
    <source>
        <strain evidence="2">UC1</strain>
    </source>
</reference>
<proteinExistence type="predicted"/>
<protein>
    <submittedName>
        <fullName evidence="1">Uncharacterized protein</fullName>
    </submittedName>
</protein>